<dbReference type="eggNOG" id="ENOG502RKFF">
    <property type="taxonomic scope" value="Eukaryota"/>
</dbReference>
<reference evidence="3 4" key="1">
    <citation type="journal article" date="2011" name="Proc. Natl. Acad. Sci. U.S.A.">
        <title>Evolutionary erosion of yeast sex chromosomes by mating-type switching accidents.</title>
        <authorList>
            <person name="Gordon J.L."/>
            <person name="Armisen D."/>
            <person name="Proux-Wera E."/>
            <person name="Oheigeartaigh S.S."/>
            <person name="Byrne K.P."/>
            <person name="Wolfe K.H."/>
        </authorList>
    </citation>
    <scope>NUCLEOTIDE SEQUENCE [LARGE SCALE GENOMIC DNA]</scope>
    <source>
        <strain evidence="4">ATCC 10662 / CBS 1146 / NBRC 0425 / NCYC 2629 / NRRL Y-866</strain>
    </source>
</reference>
<dbReference type="PANTHER" id="PTHR36414">
    <property type="entry name" value="PROTEIN SUR7"/>
    <property type="match status" value="1"/>
</dbReference>
<dbReference type="GO" id="GO:0031505">
    <property type="term" value="P:fungal-type cell wall organization"/>
    <property type="evidence" value="ECO:0007669"/>
    <property type="project" value="EnsemblFungi"/>
</dbReference>
<feature type="transmembrane region" description="Helical" evidence="2">
    <location>
        <begin position="112"/>
        <end position="136"/>
    </location>
</feature>
<dbReference type="Proteomes" id="UP000005627">
    <property type="component" value="Chromosome 1"/>
</dbReference>
<dbReference type="Pfam" id="PF06687">
    <property type="entry name" value="SUR7"/>
    <property type="match status" value="1"/>
</dbReference>
<dbReference type="GO" id="GO:0032185">
    <property type="term" value="P:septin cytoskeleton organization"/>
    <property type="evidence" value="ECO:0007669"/>
    <property type="project" value="TreeGrafter"/>
</dbReference>
<evidence type="ECO:0000256" key="2">
    <source>
        <dbReference type="SAM" id="Phobius"/>
    </source>
</evidence>
<proteinExistence type="predicted"/>
<name>G8ZLD4_TORDE</name>
<dbReference type="GO" id="GO:0045121">
    <property type="term" value="C:membrane raft"/>
    <property type="evidence" value="ECO:0007669"/>
    <property type="project" value="TreeGrafter"/>
</dbReference>
<dbReference type="GO" id="GO:0030437">
    <property type="term" value="P:ascospore formation"/>
    <property type="evidence" value="ECO:0007669"/>
    <property type="project" value="EnsemblFungi"/>
</dbReference>
<keyword evidence="2" id="KW-1133">Transmembrane helix</keyword>
<dbReference type="InterPro" id="IPR009571">
    <property type="entry name" value="SUR7/Rim9-like_fungi"/>
</dbReference>
<dbReference type="GO" id="GO:0030866">
    <property type="term" value="P:cortical actin cytoskeleton organization"/>
    <property type="evidence" value="ECO:0007669"/>
    <property type="project" value="TreeGrafter"/>
</dbReference>
<dbReference type="KEGG" id="tdl:TDEL_0A00960"/>
<evidence type="ECO:0000313" key="3">
    <source>
        <dbReference type="EMBL" id="CCE89428.1"/>
    </source>
</evidence>
<feature type="transmembrane region" description="Helical" evidence="2">
    <location>
        <begin position="6"/>
        <end position="27"/>
    </location>
</feature>
<evidence type="ECO:0000256" key="1">
    <source>
        <dbReference type="SAM" id="MobiDB-lite"/>
    </source>
</evidence>
<dbReference type="GO" id="GO:0005886">
    <property type="term" value="C:plasma membrane"/>
    <property type="evidence" value="ECO:0007669"/>
    <property type="project" value="InterPro"/>
</dbReference>
<dbReference type="PANTHER" id="PTHR36414:SF3">
    <property type="entry name" value="SUR7 FAMILY PROTEIN FMP45"/>
    <property type="match status" value="1"/>
</dbReference>
<keyword evidence="2" id="KW-0472">Membrane</keyword>
<dbReference type="GeneID" id="11502607"/>
<dbReference type="GO" id="GO:0006897">
    <property type="term" value="P:endocytosis"/>
    <property type="evidence" value="ECO:0007669"/>
    <property type="project" value="TreeGrafter"/>
</dbReference>
<dbReference type="STRING" id="1076872.G8ZLD4"/>
<feature type="compositionally biased region" description="Low complexity" evidence="1">
    <location>
        <begin position="294"/>
        <end position="315"/>
    </location>
</feature>
<dbReference type="AlphaFoldDB" id="G8ZLD4"/>
<keyword evidence="2" id="KW-0812">Transmembrane</keyword>
<feature type="transmembrane region" description="Helical" evidence="2">
    <location>
        <begin position="148"/>
        <end position="169"/>
    </location>
</feature>
<dbReference type="OrthoDB" id="5419460at2759"/>
<dbReference type="FunCoup" id="G8ZLD4">
    <property type="interactions" value="99"/>
</dbReference>
<protein>
    <recommendedName>
        <fullName evidence="5">Fmp45p</fullName>
    </recommendedName>
</protein>
<dbReference type="RefSeq" id="XP_003678639.1">
    <property type="nucleotide sequence ID" value="XM_003678591.1"/>
</dbReference>
<keyword evidence="4" id="KW-1185">Reference proteome</keyword>
<dbReference type="HOGENOM" id="CLU_059603_0_0_1"/>
<sequence length="315" mass="35393">MIFKKFVHALTFIFLLGAGLLTFFLILSGGRPGGTLKNFYWFEGNTSGFNDAPDVTRWYNYRWCGYSDGQTSDCSSTVPAQAFSPRDNFGRSDEMPSSFLNNRNTYYYLSRVAWAMLLIGLVFIVGAIIPAVVMIFKTITVMAIWSTVSTWIAFFFILLAACLYTGCYAKAKNAFSDSNRSSKLGAKNFAFLWTTVFLLLVNTIWSTITVVLHGMNKFRDYKESDHYAGGAGGYNNASSMDTTHNDKSTYDSDKHHSDRTFFTRLRTKKKMMQTQEPGEQPEEVQYVTRDFVSQPTGNNNTQQTTGQGTGQPTAV</sequence>
<feature type="region of interest" description="Disordered" evidence="1">
    <location>
        <begin position="270"/>
        <end position="315"/>
    </location>
</feature>
<organism evidence="3 4">
    <name type="scientific">Torulaspora delbrueckii</name>
    <name type="common">Yeast</name>
    <name type="synonym">Candida colliculosa</name>
    <dbReference type="NCBI Taxonomy" id="4950"/>
    <lineage>
        <taxon>Eukaryota</taxon>
        <taxon>Fungi</taxon>
        <taxon>Dikarya</taxon>
        <taxon>Ascomycota</taxon>
        <taxon>Saccharomycotina</taxon>
        <taxon>Saccharomycetes</taxon>
        <taxon>Saccharomycetales</taxon>
        <taxon>Saccharomycetaceae</taxon>
        <taxon>Torulaspora</taxon>
    </lineage>
</organism>
<evidence type="ECO:0008006" key="5">
    <source>
        <dbReference type="Google" id="ProtNLM"/>
    </source>
</evidence>
<dbReference type="EMBL" id="HE616742">
    <property type="protein sequence ID" value="CCE89428.1"/>
    <property type="molecule type" value="Genomic_DNA"/>
</dbReference>
<dbReference type="GO" id="GO:0005938">
    <property type="term" value="C:cell cortex"/>
    <property type="evidence" value="ECO:0007669"/>
    <property type="project" value="EnsemblFungi"/>
</dbReference>
<evidence type="ECO:0000313" key="4">
    <source>
        <dbReference type="Proteomes" id="UP000005627"/>
    </source>
</evidence>
<feature type="compositionally biased region" description="Basic and acidic residues" evidence="1">
    <location>
        <begin position="243"/>
        <end position="257"/>
    </location>
</feature>
<dbReference type="InParanoid" id="G8ZLD4"/>
<gene>
    <name evidence="3" type="primary">TDEL0A00960</name>
    <name evidence="3" type="ORF">TDEL_0A00960</name>
</gene>
<feature type="region of interest" description="Disordered" evidence="1">
    <location>
        <begin position="238"/>
        <end position="257"/>
    </location>
</feature>
<feature type="transmembrane region" description="Helical" evidence="2">
    <location>
        <begin position="190"/>
        <end position="212"/>
    </location>
</feature>
<accession>G8ZLD4</accession>